<dbReference type="PANTHER" id="PTHR34504">
    <property type="entry name" value="ANTITOXIN HICB"/>
    <property type="match status" value="1"/>
</dbReference>
<dbReference type="STRING" id="665126.ABB55_08500"/>
<evidence type="ECO:0000313" key="2">
    <source>
        <dbReference type="Proteomes" id="UP000048984"/>
    </source>
</evidence>
<sequence length="75" mass="7878">MSYAVRLEPEDGVVLVSCRDLREVVTNGATVAEALEQAADAIETAIGYRRAHGEAIPAPSPVEPGEYVVTIPGQA</sequence>
<dbReference type="InterPro" id="IPR035069">
    <property type="entry name" value="TTHA1013/TTHA0281-like"/>
</dbReference>
<dbReference type="EMBL" id="LJYW01000001">
    <property type="protein sequence ID" value="KPL52266.1"/>
    <property type="molecule type" value="Genomic_DNA"/>
</dbReference>
<dbReference type="RefSeq" id="WP_054358429.1">
    <property type="nucleotide sequence ID" value="NZ_LJYW01000001.1"/>
</dbReference>
<evidence type="ECO:0000313" key="1">
    <source>
        <dbReference type="EMBL" id="KPL52266.1"/>
    </source>
</evidence>
<name>A0A0P6W4Q1_9HYPH</name>
<reference evidence="1 2" key="2">
    <citation type="submission" date="2015-10" db="EMBL/GenBank/DDBJ databases">
        <title>Draft Genome Sequence of Prosthecomicrobium hirschii ATCC 27832.</title>
        <authorList>
            <person name="Daniel J."/>
            <person name="Givan S.A."/>
            <person name="Brun Y.V."/>
            <person name="Brown P.J."/>
        </authorList>
    </citation>
    <scope>NUCLEOTIDE SEQUENCE [LARGE SCALE GENOMIC DNA]</scope>
    <source>
        <strain evidence="1 2">16</strain>
    </source>
</reference>
<dbReference type="AlphaFoldDB" id="A0A0P6W4Q1"/>
<evidence type="ECO:0008006" key="3">
    <source>
        <dbReference type="Google" id="ProtNLM"/>
    </source>
</evidence>
<reference evidence="1 2" key="1">
    <citation type="submission" date="2015-09" db="EMBL/GenBank/DDBJ databases">
        <authorList>
            <person name="Jackson K.R."/>
            <person name="Lunt B.L."/>
            <person name="Fisher J.N.B."/>
            <person name="Gardner A.V."/>
            <person name="Bailey M.E."/>
            <person name="Deus L.M."/>
            <person name="Earl A.S."/>
            <person name="Gibby P.D."/>
            <person name="Hartmann K.A."/>
            <person name="Liu J.E."/>
            <person name="Manci A.M."/>
            <person name="Nielsen D.A."/>
            <person name="Solomon M.B."/>
            <person name="Breakwell D.P."/>
            <person name="Burnett S.H."/>
            <person name="Grose J.H."/>
        </authorList>
    </citation>
    <scope>NUCLEOTIDE SEQUENCE [LARGE SCALE GENOMIC DNA]</scope>
    <source>
        <strain evidence="1 2">16</strain>
    </source>
</reference>
<dbReference type="Proteomes" id="UP000048984">
    <property type="component" value="Unassembled WGS sequence"/>
</dbReference>
<keyword evidence="2" id="KW-1185">Reference proteome</keyword>
<dbReference type="InterPro" id="IPR051404">
    <property type="entry name" value="TA_system_antitoxin"/>
</dbReference>
<accession>A0A0P6W4Q1</accession>
<organism evidence="1 2">
    <name type="scientific">Prosthecodimorpha hirschii</name>
    <dbReference type="NCBI Taxonomy" id="665126"/>
    <lineage>
        <taxon>Bacteria</taxon>
        <taxon>Pseudomonadati</taxon>
        <taxon>Pseudomonadota</taxon>
        <taxon>Alphaproteobacteria</taxon>
        <taxon>Hyphomicrobiales</taxon>
        <taxon>Ancalomicrobiaceae</taxon>
        <taxon>Prosthecodimorpha</taxon>
    </lineage>
</organism>
<gene>
    <name evidence="1" type="ORF">ABB55_08500</name>
</gene>
<dbReference type="SUPFAM" id="SSF143100">
    <property type="entry name" value="TTHA1013/TTHA0281-like"/>
    <property type="match status" value="1"/>
</dbReference>
<dbReference type="Gene3D" id="3.30.160.250">
    <property type="match status" value="1"/>
</dbReference>
<comment type="caution">
    <text evidence="1">The sequence shown here is derived from an EMBL/GenBank/DDBJ whole genome shotgun (WGS) entry which is preliminary data.</text>
</comment>
<protein>
    <recommendedName>
        <fullName evidence="3">HicB-like antitoxin of toxin-antitoxin system domain-containing protein</fullName>
    </recommendedName>
</protein>
<dbReference type="PANTHER" id="PTHR34504:SF4">
    <property type="entry name" value="ANTITOXIN HICB"/>
    <property type="match status" value="1"/>
</dbReference>
<proteinExistence type="predicted"/>